<evidence type="ECO:0000256" key="3">
    <source>
        <dbReference type="ARBA" id="ARBA00022750"/>
    </source>
</evidence>
<feature type="active site" evidence="5">
    <location>
        <position position="111"/>
    </location>
</feature>
<keyword evidence="2 7" id="KW-0645">Protease</keyword>
<evidence type="ECO:0000313" key="11">
    <source>
        <dbReference type="Proteomes" id="UP000217199"/>
    </source>
</evidence>
<dbReference type="InterPro" id="IPR029063">
    <property type="entry name" value="SAM-dependent_MTases_sf"/>
</dbReference>
<evidence type="ECO:0000256" key="5">
    <source>
        <dbReference type="PIRSR" id="PIRSR601461-1"/>
    </source>
</evidence>
<comment type="caution">
    <text evidence="10">The sequence shown here is derived from an EMBL/GenBank/DDBJ whole genome shotgun (WGS) entry which is preliminary data.</text>
</comment>
<dbReference type="InterPro" id="IPR019410">
    <property type="entry name" value="Methyltransf_16"/>
</dbReference>
<evidence type="ECO:0000256" key="7">
    <source>
        <dbReference type="RuleBase" id="RU000454"/>
    </source>
</evidence>
<dbReference type="SUPFAM" id="SSF50630">
    <property type="entry name" value="Acid proteases"/>
    <property type="match status" value="1"/>
</dbReference>
<evidence type="ECO:0000313" key="10">
    <source>
        <dbReference type="EMBL" id="PAV19883.1"/>
    </source>
</evidence>
<reference evidence="10 11" key="1">
    <citation type="journal article" date="2017" name="Mol. Ecol.">
        <title>Comparative and population genomic landscape of Phellinus noxius: A hypervariable fungus causing root rot in trees.</title>
        <authorList>
            <person name="Chung C.L."/>
            <person name="Lee T.J."/>
            <person name="Akiba M."/>
            <person name="Lee H.H."/>
            <person name="Kuo T.H."/>
            <person name="Liu D."/>
            <person name="Ke H.M."/>
            <person name="Yokoi T."/>
            <person name="Roa M.B."/>
            <person name="Lu M.J."/>
            <person name="Chang Y.Y."/>
            <person name="Ann P.J."/>
            <person name="Tsai J.N."/>
            <person name="Chen C.Y."/>
            <person name="Tzean S.S."/>
            <person name="Ota Y."/>
            <person name="Hattori T."/>
            <person name="Sahashi N."/>
            <person name="Liou R.F."/>
            <person name="Kikuchi T."/>
            <person name="Tsai I.J."/>
        </authorList>
    </citation>
    <scope>NUCLEOTIDE SEQUENCE [LARGE SCALE GENOMIC DNA]</scope>
    <source>
        <strain evidence="10 11">FFPRI411160</strain>
    </source>
</reference>
<dbReference type="OrthoDB" id="771136at2759"/>
<dbReference type="CDD" id="cd05471">
    <property type="entry name" value="pepsin_like"/>
    <property type="match status" value="1"/>
</dbReference>
<keyword evidence="8" id="KW-0732">Signal</keyword>
<dbReference type="GO" id="GO:0004190">
    <property type="term" value="F:aspartic-type endopeptidase activity"/>
    <property type="evidence" value="ECO:0007669"/>
    <property type="project" value="UniProtKB-KW"/>
</dbReference>
<dbReference type="AlphaFoldDB" id="A0A286UJS7"/>
<dbReference type="PANTHER" id="PTHR47966:SF6">
    <property type="entry name" value="PEPTIDASE A1 DOMAIN-CONTAINING PROTEIN"/>
    <property type="match status" value="1"/>
</dbReference>
<dbReference type="FunFam" id="2.40.70.10:FF:000115">
    <property type="entry name" value="Lysosomal aspartic protease"/>
    <property type="match status" value="1"/>
</dbReference>
<dbReference type="GO" id="GO:0006508">
    <property type="term" value="P:proteolysis"/>
    <property type="evidence" value="ECO:0007669"/>
    <property type="project" value="UniProtKB-KW"/>
</dbReference>
<evidence type="ECO:0000256" key="2">
    <source>
        <dbReference type="ARBA" id="ARBA00022670"/>
    </source>
</evidence>
<evidence type="ECO:0000256" key="8">
    <source>
        <dbReference type="SAM" id="SignalP"/>
    </source>
</evidence>
<feature type="active site" evidence="5">
    <location>
        <position position="304"/>
    </location>
</feature>
<evidence type="ECO:0000256" key="4">
    <source>
        <dbReference type="ARBA" id="ARBA00022801"/>
    </source>
</evidence>
<dbReference type="Gene3D" id="2.40.70.10">
    <property type="entry name" value="Acid Proteases"/>
    <property type="match status" value="2"/>
</dbReference>
<feature type="chain" id="PRO_5013917810" evidence="8">
    <location>
        <begin position="21"/>
        <end position="924"/>
    </location>
</feature>
<dbReference type="PANTHER" id="PTHR47966">
    <property type="entry name" value="BETA-SITE APP-CLEAVING ENZYME, ISOFORM A-RELATED"/>
    <property type="match status" value="1"/>
</dbReference>
<gene>
    <name evidence="10" type="ORF">PNOK_0481700</name>
</gene>
<dbReference type="PROSITE" id="PS00141">
    <property type="entry name" value="ASP_PROTEASE"/>
    <property type="match status" value="1"/>
</dbReference>
<feature type="disulfide bond" evidence="6">
    <location>
        <begin position="124"/>
        <end position="128"/>
    </location>
</feature>
<evidence type="ECO:0000256" key="1">
    <source>
        <dbReference type="ARBA" id="ARBA00007447"/>
    </source>
</evidence>
<organism evidence="10 11">
    <name type="scientific">Pyrrhoderma noxium</name>
    <dbReference type="NCBI Taxonomy" id="2282107"/>
    <lineage>
        <taxon>Eukaryota</taxon>
        <taxon>Fungi</taxon>
        <taxon>Dikarya</taxon>
        <taxon>Basidiomycota</taxon>
        <taxon>Agaricomycotina</taxon>
        <taxon>Agaricomycetes</taxon>
        <taxon>Hymenochaetales</taxon>
        <taxon>Hymenochaetaceae</taxon>
        <taxon>Pyrrhoderma</taxon>
    </lineage>
</organism>
<dbReference type="Proteomes" id="UP000217199">
    <property type="component" value="Unassembled WGS sequence"/>
</dbReference>
<protein>
    <submittedName>
        <fullName evidence="10">Acid protease</fullName>
    </submittedName>
</protein>
<accession>A0A286UJS7</accession>
<keyword evidence="11" id="KW-1185">Reference proteome</keyword>
<dbReference type="EMBL" id="NBII01000004">
    <property type="protein sequence ID" value="PAV19883.1"/>
    <property type="molecule type" value="Genomic_DNA"/>
</dbReference>
<dbReference type="InterPro" id="IPR001461">
    <property type="entry name" value="Aspartic_peptidase_A1"/>
</dbReference>
<dbReference type="CDD" id="cd02440">
    <property type="entry name" value="AdoMet_MTases"/>
    <property type="match status" value="1"/>
</dbReference>
<dbReference type="Pfam" id="PF00026">
    <property type="entry name" value="Asp"/>
    <property type="match status" value="1"/>
</dbReference>
<feature type="domain" description="Peptidase A1" evidence="9">
    <location>
        <begin position="93"/>
        <end position="415"/>
    </location>
</feature>
<dbReference type="InterPro" id="IPR021109">
    <property type="entry name" value="Peptidase_aspartic_dom_sf"/>
</dbReference>
<keyword evidence="6" id="KW-1015">Disulfide bond</keyword>
<dbReference type="InterPro" id="IPR001969">
    <property type="entry name" value="Aspartic_peptidase_AS"/>
</dbReference>
<feature type="signal peptide" evidence="8">
    <location>
        <begin position="1"/>
        <end position="20"/>
    </location>
</feature>
<evidence type="ECO:0000259" key="9">
    <source>
        <dbReference type="PROSITE" id="PS51767"/>
    </source>
</evidence>
<evidence type="ECO:0000256" key="6">
    <source>
        <dbReference type="PIRSR" id="PIRSR601461-2"/>
    </source>
</evidence>
<dbReference type="PROSITE" id="PS51767">
    <property type="entry name" value="PEPTIDASE_A1"/>
    <property type="match status" value="1"/>
</dbReference>
<dbReference type="PRINTS" id="PR00792">
    <property type="entry name" value="PEPSIN"/>
</dbReference>
<dbReference type="GO" id="GO:0008757">
    <property type="term" value="F:S-adenosylmethionine-dependent methyltransferase activity"/>
    <property type="evidence" value="ECO:0007669"/>
    <property type="project" value="UniProtKB-ARBA"/>
</dbReference>
<dbReference type="SUPFAM" id="SSF53335">
    <property type="entry name" value="S-adenosyl-L-methionine-dependent methyltransferases"/>
    <property type="match status" value="1"/>
</dbReference>
<sequence>MRSSISTSVLVLALAADALSAPNYEPKPRGTSMKLTRRAAANRTTEEWGIWAKTHRENLIAKYSANPDSKRRSKQRRGQGTNLIVNQNADSTYFGSLAVGTPPVAFDVILDTGSADLWLAGSSCGTDCDGITTFDASGSSSFNNLSTTFSITYGSGAASGTLAEDTIQMAGFSVSNQTFAVVDEVTDGLLSSPVSGLLGLAWQTIASSGATPFWQALVEGGAWDDPIMAFQLTRYVDQSQAQTEEYGGSFTMGFANSSLYTGSIEYQDLVNSRGTYWLLEMSSLTVQGTSISLTSGSSSYAAIDTGTTLVGGPSDVIAEIYAQIPDSEAGTGNYDGYYIYPCDTDVTVSLAFGGSSWSISSADFQLAQLSRSQCLGAFFVLDMSGSSSPSWIVGDTFLKNVYSVFRYNPASVGFANLSSTATAMNGDLNAEVPTPTLGSVAAAITATGSGNTRNSNDATHGLQTSLLGFGTLLIAMITRHIAVIDVFVFEVTLQQNTMFYYLHFTRAPPEQSILTQPVIITPSVANDLRTEHPTVPIDIYYAWIKCLHNPHSGSGSPSDIASSPEGASRRVLGPMTRPQKLCTWTGNAYKEVQVFPPKEAHPNEYWQLLLCSSSTSLSSTPRKPPRAQNPILSVDLSLPLHDFGVETVFPIVSSPILFSTRKDQKNEKKQVRNERILKLPPLWSNGPVGPLRLMEHLSFDLDKKVWDSGLGLANWLITTMTDSANIPSELRSVIDKDSPKIIELGTGTGLVSLILSTLLEFYPVKPKTKIIATDLESAMEILGTNINNNKHLYPSINLEANVLDWEEEELPQNVRDGVDFIIMADVTYNTASFPALISTLKRLHKASRSQRLVRKDCSATEGSRPFVLLAYKERHVDERKLWSLAAEIGLKFSDIGRIPGAGGNPIEIFAGSFDETFEAIIYEE</sequence>
<keyword evidence="4 7" id="KW-0378">Hydrolase</keyword>
<proteinExistence type="inferred from homology"/>
<dbReference type="Gene3D" id="3.40.50.150">
    <property type="entry name" value="Vaccinia Virus protein VP39"/>
    <property type="match status" value="1"/>
</dbReference>
<dbReference type="STRING" id="2282107.A0A286UJS7"/>
<dbReference type="Pfam" id="PF10294">
    <property type="entry name" value="Methyltransf_16"/>
    <property type="match status" value="1"/>
</dbReference>
<dbReference type="InterPro" id="IPR033121">
    <property type="entry name" value="PEPTIDASE_A1"/>
</dbReference>
<keyword evidence="3 7" id="KW-0064">Aspartyl protease</keyword>
<comment type="similarity">
    <text evidence="1 7">Belongs to the peptidase A1 family.</text>
</comment>
<dbReference type="InParanoid" id="A0A286UJS7"/>
<name>A0A286UJS7_9AGAM</name>
<dbReference type="InterPro" id="IPR034164">
    <property type="entry name" value="Pepsin-like_dom"/>
</dbReference>